<evidence type="ECO:0000256" key="3">
    <source>
        <dbReference type="ARBA" id="ARBA00022737"/>
    </source>
</evidence>
<dbReference type="SMART" id="SM00028">
    <property type="entry name" value="TPR"/>
    <property type="match status" value="3"/>
</dbReference>
<dbReference type="STRING" id="199890.A0A182P9V4"/>
<evidence type="ECO:0000256" key="2">
    <source>
        <dbReference type="ARBA" id="ARBA00022490"/>
    </source>
</evidence>
<dbReference type="SUPFAM" id="SSF48452">
    <property type="entry name" value="TPR-like"/>
    <property type="match status" value="1"/>
</dbReference>
<dbReference type="GO" id="GO:0006626">
    <property type="term" value="P:protein targeting to mitochondrion"/>
    <property type="evidence" value="ECO:0007669"/>
    <property type="project" value="TreeGrafter"/>
</dbReference>
<feature type="repeat" description="TPR" evidence="5">
    <location>
        <begin position="275"/>
        <end position="308"/>
    </location>
</feature>
<evidence type="ECO:0000256" key="5">
    <source>
        <dbReference type="PROSITE-ProRule" id="PRU00339"/>
    </source>
</evidence>
<dbReference type="PANTHER" id="PTHR45984:SF1">
    <property type="entry name" value="SPAG1 AXONEMAL DYNEIN ASSEMBLY FACTOR"/>
    <property type="match status" value="1"/>
</dbReference>
<keyword evidence="2" id="KW-0963">Cytoplasm</keyword>
<dbReference type="PROSITE" id="PS50005">
    <property type="entry name" value="TPR"/>
    <property type="match status" value="2"/>
</dbReference>
<reference evidence="7" key="2">
    <citation type="submission" date="2020-05" db="UniProtKB">
        <authorList>
            <consortium name="EnsemblMetazoa"/>
        </authorList>
    </citation>
    <scope>IDENTIFICATION</scope>
    <source>
        <strain evidence="7">Epiroticus2</strain>
    </source>
</reference>
<accession>A0A182P9V4</accession>
<keyword evidence="8" id="KW-1185">Reference proteome</keyword>
<evidence type="ECO:0000256" key="4">
    <source>
        <dbReference type="ARBA" id="ARBA00022803"/>
    </source>
</evidence>
<proteinExistence type="predicted"/>
<reference evidence="8" key="1">
    <citation type="submission" date="2013-03" db="EMBL/GenBank/DDBJ databases">
        <title>The Genome Sequence of Anopheles epiroticus epiroticus2.</title>
        <authorList>
            <consortium name="The Broad Institute Genomics Platform"/>
            <person name="Neafsey D.E."/>
            <person name="Howell P."/>
            <person name="Walker B."/>
            <person name="Young S.K."/>
            <person name="Zeng Q."/>
            <person name="Gargeya S."/>
            <person name="Fitzgerald M."/>
            <person name="Haas B."/>
            <person name="Abouelleil A."/>
            <person name="Allen A.W."/>
            <person name="Alvarado L."/>
            <person name="Arachchi H.M."/>
            <person name="Berlin A.M."/>
            <person name="Chapman S.B."/>
            <person name="Gainer-Dewar J."/>
            <person name="Goldberg J."/>
            <person name="Griggs A."/>
            <person name="Gujja S."/>
            <person name="Hansen M."/>
            <person name="Howarth C."/>
            <person name="Imamovic A."/>
            <person name="Ireland A."/>
            <person name="Larimer J."/>
            <person name="McCowan C."/>
            <person name="Murphy C."/>
            <person name="Pearson M."/>
            <person name="Poon T.W."/>
            <person name="Priest M."/>
            <person name="Roberts A."/>
            <person name="Saif S."/>
            <person name="Shea T."/>
            <person name="Sisk P."/>
            <person name="Sykes S."/>
            <person name="Wortman J."/>
            <person name="Nusbaum C."/>
            <person name="Birren B."/>
        </authorList>
    </citation>
    <scope>NUCLEOTIDE SEQUENCE [LARGE SCALE GENOMIC DNA]</scope>
    <source>
        <strain evidence="8">Epiroticus2</strain>
    </source>
</reference>
<name>A0A182P9V4_9DIPT</name>
<dbReference type="GO" id="GO:0031072">
    <property type="term" value="F:heat shock protein binding"/>
    <property type="evidence" value="ECO:0007669"/>
    <property type="project" value="TreeGrafter"/>
</dbReference>
<dbReference type="AlphaFoldDB" id="A0A182P9V4"/>
<keyword evidence="3" id="KW-0677">Repeat</keyword>
<dbReference type="GO" id="GO:0005829">
    <property type="term" value="C:cytosol"/>
    <property type="evidence" value="ECO:0007669"/>
    <property type="project" value="TreeGrafter"/>
</dbReference>
<evidence type="ECO:0000313" key="8">
    <source>
        <dbReference type="Proteomes" id="UP000075885"/>
    </source>
</evidence>
<evidence type="ECO:0000256" key="1">
    <source>
        <dbReference type="ARBA" id="ARBA00004496"/>
    </source>
</evidence>
<comment type="subcellular location">
    <subcellularLocation>
        <location evidence="1">Cytoplasm</location>
    </subcellularLocation>
</comment>
<protein>
    <recommendedName>
        <fullName evidence="9">Sperm-associated antigen 1</fullName>
    </recommendedName>
</protein>
<dbReference type="InterPro" id="IPR019734">
    <property type="entry name" value="TPR_rpt"/>
</dbReference>
<dbReference type="VEuPathDB" id="VectorBase:AEPI003708"/>
<dbReference type="Proteomes" id="UP000075885">
    <property type="component" value="Unassembled WGS sequence"/>
</dbReference>
<keyword evidence="4 5" id="KW-0802">TPR repeat</keyword>
<evidence type="ECO:0000256" key="6">
    <source>
        <dbReference type="SAM" id="MobiDB-lite"/>
    </source>
</evidence>
<dbReference type="Gene3D" id="1.25.40.10">
    <property type="entry name" value="Tetratricopeptide repeat domain"/>
    <property type="match status" value="1"/>
</dbReference>
<dbReference type="InterPro" id="IPR051982">
    <property type="entry name" value="CiliaryAsmbly_MitoImport"/>
</dbReference>
<feature type="region of interest" description="Disordered" evidence="6">
    <location>
        <begin position="413"/>
        <end position="443"/>
    </location>
</feature>
<dbReference type="EnsemblMetazoa" id="AEPI003708-RA">
    <property type="protein sequence ID" value="AEPI003708-PA"/>
    <property type="gene ID" value="AEPI003708"/>
</dbReference>
<dbReference type="PANTHER" id="PTHR45984">
    <property type="entry name" value="RNA (RNA) POLYMERASE II ASSOCIATED PROTEIN HOMOLOG"/>
    <property type="match status" value="1"/>
</dbReference>
<dbReference type="Pfam" id="PF13181">
    <property type="entry name" value="TPR_8"/>
    <property type="match status" value="1"/>
</dbReference>
<organism evidence="7 8">
    <name type="scientific">Anopheles epiroticus</name>
    <dbReference type="NCBI Taxonomy" id="199890"/>
    <lineage>
        <taxon>Eukaryota</taxon>
        <taxon>Metazoa</taxon>
        <taxon>Ecdysozoa</taxon>
        <taxon>Arthropoda</taxon>
        <taxon>Hexapoda</taxon>
        <taxon>Insecta</taxon>
        <taxon>Pterygota</taxon>
        <taxon>Neoptera</taxon>
        <taxon>Endopterygota</taxon>
        <taxon>Diptera</taxon>
        <taxon>Nematocera</taxon>
        <taxon>Culicoidea</taxon>
        <taxon>Culicidae</taxon>
        <taxon>Anophelinae</taxon>
        <taxon>Anopheles</taxon>
    </lineage>
</organism>
<evidence type="ECO:0008006" key="9">
    <source>
        <dbReference type="Google" id="ProtNLM"/>
    </source>
</evidence>
<evidence type="ECO:0000313" key="7">
    <source>
        <dbReference type="EnsemblMetazoa" id="AEPI003708-PA"/>
    </source>
</evidence>
<dbReference type="GO" id="GO:0005739">
    <property type="term" value="C:mitochondrion"/>
    <property type="evidence" value="ECO:0007669"/>
    <property type="project" value="TreeGrafter"/>
</dbReference>
<dbReference type="InterPro" id="IPR011990">
    <property type="entry name" value="TPR-like_helical_dom_sf"/>
</dbReference>
<sequence length="443" mass="50991">MQSVTIATVSVALTGERSQQLPLHAQFLLYGSRTKMSNKPARLLEKYDLLLDHLDFEYIRKSTNGREVENIVKVLRSGEEGYFPQLTAFAEERLKSLRPDSKLLRKEQPLATKHTLPEQQWKEISSNLSEWESMVKTLNDELRSARIDSEDSTIPKIRGTLDPFASNEEQTAKVPHSKVITYCDYDKWDKFDADTEMLKMDLDEERHREMVRINNQKNSEKPNIIELPPEVKLSQQEKQVVAGKLREKGNDYFRAKEFKEAVDEYGKSLDLYRTAACFNNRALAYIKLQRYNEAIADCNECLTLEPENVKALLRKAQALFSSGKRREAYKAYCDVLRLEPANAIALTNTTSLRRELPDLPPPNAVRLSIEEVGNAVTEIDFSELIRPKKIIKDKLPDAIKQLKKDSADLIRHHTKAQPKHTDTEEMTLFPKPPPRRTPLIEEL</sequence>
<feature type="repeat" description="TPR" evidence="5">
    <location>
        <begin position="309"/>
        <end position="342"/>
    </location>
</feature>
<dbReference type="Pfam" id="PF00515">
    <property type="entry name" value="TPR_1"/>
    <property type="match status" value="1"/>
</dbReference>